<keyword evidence="2" id="KW-1185">Reference proteome</keyword>
<dbReference type="EMBL" id="JAJNDB010000005">
    <property type="protein sequence ID" value="MCD2196274.1"/>
    <property type="molecule type" value="Genomic_DNA"/>
</dbReference>
<organism evidence="1 2">
    <name type="scientific">Actinomycetospora endophytica</name>
    <dbReference type="NCBI Taxonomy" id="2291215"/>
    <lineage>
        <taxon>Bacteria</taxon>
        <taxon>Bacillati</taxon>
        <taxon>Actinomycetota</taxon>
        <taxon>Actinomycetes</taxon>
        <taxon>Pseudonocardiales</taxon>
        <taxon>Pseudonocardiaceae</taxon>
        <taxon>Actinomycetospora</taxon>
    </lineage>
</organism>
<evidence type="ECO:0000313" key="2">
    <source>
        <dbReference type="Proteomes" id="UP001199469"/>
    </source>
</evidence>
<evidence type="ECO:0000313" key="1">
    <source>
        <dbReference type="EMBL" id="MCD2196274.1"/>
    </source>
</evidence>
<accession>A0ABS8PDB8</accession>
<comment type="caution">
    <text evidence="1">The sequence shown here is derived from an EMBL/GenBank/DDBJ whole genome shotgun (WGS) entry which is preliminary data.</text>
</comment>
<name>A0ABS8PDB8_9PSEU</name>
<dbReference type="RefSeq" id="WP_230738127.1">
    <property type="nucleotide sequence ID" value="NZ_JAJNDB010000005.1"/>
</dbReference>
<sequence>MRDDSRAAEQARVAARSVLANLESLVAGGLAGANREQVVGLATRLSGWGARGPHLEGPATRSTIEQLVALLRPVRGLTARTVVWWLDEALVADARHDPYQGDHHVCCLERSGDSEPSS</sequence>
<reference evidence="1 2" key="1">
    <citation type="submission" date="2021-11" db="EMBL/GenBank/DDBJ databases">
        <title>Draft genome sequence of Actinomycetospora sp. SF1 isolated from the rhizosphere soil.</title>
        <authorList>
            <person name="Duangmal K."/>
            <person name="Chantavorakit T."/>
        </authorList>
    </citation>
    <scope>NUCLEOTIDE SEQUENCE [LARGE SCALE GENOMIC DNA]</scope>
    <source>
        <strain evidence="1 2">TBRC 5722</strain>
    </source>
</reference>
<gene>
    <name evidence="1" type="ORF">LQ327_23135</name>
</gene>
<dbReference type="Proteomes" id="UP001199469">
    <property type="component" value="Unassembled WGS sequence"/>
</dbReference>
<protein>
    <submittedName>
        <fullName evidence="1">Uncharacterized protein</fullName>
    </submittedName>
</protein>
<proteinExistence type="predicted"/>